<reference evidence="1" key="1">
    <citation type="submission" date="2021-02" db="EMBL/GenBank/DDBJ databases">
        <authorList>
            <person name="Nowell W R."/>
        </authorList>
    </citation>
    <scope>NUCLEOTIDE SEQUENCE</scope>
</reference>
<comment type="caution">
    <text evidence="1">The sequence shown here is derived from an EMBL/GenBank/DDBJ whole genome shotgun (WGS) entry which is preliminary data.</text>
</comment>
<dbReference type="PANTHER" id="PTHR43394">
    <property type="entry name" value="ATP-DEPENDENT PERMEASE MDL1, MITOCHONDRIAL"/>
    <property type="match status" value="1"/>
</dbReference>
<dbReference type="InterPro" id="IPR027417">
    <property type="entry name" value="P-loop_NTPase"/>
</dbReference>
<dbReference type="EMBL" id="CAJOAZ010021563">
    <property type="protein sequence ID" value="CAF4357111.1"/>
    <property type="molecule type" value="Genomic_DNA"/>
</dbReference>
<dbReference type="GO" id="GO:0090374">
    <property type="term" value="P:oligopeptide export from mitochondrion"/>
    <property type="evidence" value="ECO:0007669"/>
    <property type="project" value="TreeGrafter"/>
</dbReference>
<organism evidence="1 2">
    <name type="scientific">Adineta steineri</name>
    <dbReference type="NCBI Taxonomy" id="433720"/>
    <lineage>
        <taxon>Eukaryota</taxon>
        <taxon>Metazoa</taxon>
        <taxon>Spiralia</taxon>
        <taxon>Gnathifera</taxon>
        <taxon>Rotifera</taxon>
        <taxon>Eurotatoria</taxon>
        <taxon>Bdelloidea</taxon>
        <taxon>Adinetida</taxon>
        <taxon>Adinetidae</taxon>
        <taxon>Adineta</taxon>
    </lineage>
</organism>
<dbReference type="SUPFAM" id="SSF52540">
    <property type="entry name" value="P-loop containing nucleoside triphosphate hydrolases"/>
    <property type="match status" value="1"/>
</dbReference>
<proteinExistence type="predicted"/>
<gene>
    <name evidence="1" type="ORF">OXD698_LOCUS49100</name>
</gene>
<protein>
    <recommendedName>
        <fullName evidence="3">p-glycoprotein</fullName>
    </recommendedName>
</protein>
<evidence type="ECO:0000313" key="1">
    <source>
        <dbReference type="EMBL" id="CAF4357111.1"/>
    </source>
</evidence>
<accession>A0A820LF84</accession>
<sequence>RTTIVIAHRLTTIQNADYIYVLDKGDVIEEGTHETLLAKEGGKYQTMVKMQQAEKTIDTHDGLMNMAKVVAEDEEQICMLLF</sequence>
<dbReference type="InterPro" id="IPR039421">
    <property type="entry name" value="Type_1_exporter"/>
</dbReference>
<name>A0A820LF84_9BILA</name>
<evidence type="ECO:0008006" key="3">
    <source>
        <dbReference type="Google" id="ProtNLM"/>
    </source>
</evidence>
<feature type="non-terminal residue" evidence="1">
    <location>
        <position position="1"/>
    </location>
</feature>
<dbReference type="GO" id="GO:0015421">
    <property type="term" value="F:ABC-type oligopeptide transporter activity"/>
    <property type="evidence" value="ECO:0007669"/>
    <property type="project" value="TreeGrafter"/>
</dbReference>
<dbReference type="PANTHER" id="PTHR43394:SF1">
    <property type="entry name" value="ATP-BINDING CASSETTE SUB-FAMILY B MEMBER 10, MITOCHONDRIAL"/>
    <property type="match status" value="1"/>
</dbReference>
<dbReference type="AlphaFoldDB" id="A0A820LF84"/>
<dbReference type="Gene3D" id="3.40.50.300">
    <property type="entry name" value="P-loop containing nucleotide triphosphate hydrolases"/>
    <property type="match status" value="1"/>
</dbReference>
<dbReference type="GO" id="GO:0005743">
    <property type="term" value="C:mitochondrial inner membrane"/>
    <property type="evidence" value="ECO:0007669"/>
    <property type="project" value="TreeGrafter"/>
</dbReference>
<evidence type="ECO:0000313" key="2">
    <source>
        <dbReference type="Proteomes" id="UP000663844"/>
    </source>
</evidence>
<dbReference type="Proteomes" id="UP000663844">
    <property type="component" value="Unassembled WGS sequence"/>
</dbReference>